<organism evidence="2 3">
    <name type="scientific">Haliscomenobacter hydrossis (strain ATCC 27775 / DSM 1100 / LMG 10767 / O)</name>
    <dbReference type="NCBI Taxonomy" id="760192"/>
    <lineage>
        <taxon>Bacteria</taxon>
        <taxon>Pseudomonadati</taxon>
        <taxon>Bacteroidota</taxon>
        <taxon>Saprospiria</taxon>
        <taxon>Saprospirales</taxon>
        <taxon>Haliscomenobacteraceae</taxon>
        <taxon>Haliscomenobacter</taxon>
    </lineage>
</organism>
<accession>F4L0R8</accession>
<dbReference type="STRING" id="760192.Halhy_1661"/>
<dbReference type="Proteomes" id="UP000008461">
    <property type="component" value="Chromosome"/>
</dbReference>
<keyword evidence="1" id="KW-0732">Signal</keyword>
<feature type="chain" id="PRO_5003310511" evidence="1">
    <location>
        <begin position="22"/>
        <end position="662"/>
    </location>
</feature>
<dbReference type="KEGG" id="hhy:Halhy_1661"/>
<gene>
    <name evidence="2" type="ordered locus">Halhy_1661</name>
</gene>
<evidence type="ECO:0000313" key="2">
    <source>
        <dbReference type="EMBL" id="AEE49550.1"/>
    </source>
</evidence>
<dbReference type="AlphaFoldDB" id="F4L0R8"/>
<feature type="signal peptide" evidence="1">
    <location>
        <begin position="1"/>
        <end position="21"/>
    </location>
</feature>
<dbReference type="HOGENOM" id="CLU_414342_0_0_10"/>
<keyword evidence="3" id="KW-1185">Reference proteome</keyword>
<reference key="2">
    <citation type="submission" date="2011-04" db="EMBL/GenBank/DDBJ databases">
        <title>Complete sequence of chromosome of Haliscomenobacter hydrossis DSM 1100.</title>
        <authorList>
            <consortium name="US DOE Joint Genome Institute (JGI-PGF)"/>
            <person name="Lucas S."/>
            <person name="Han J."/>
            <person name="Lapidus A."/>
            <person name="Bruce D."/>
            <person name="Goodwin L."/>
            <person name="Pitluck S."/>
            <person name="Peters L."/>
            <person name="Kyrpides N."/>
            <person name="Mavromatis K."/>
            <person name="Ivanova N."/>
            <person name="Ovchinnikova G."/>
            <person name="Pagani I."/>
            <person name="Daligault H."/>
            <person name="Detter J.C."/>
            <person name="Han C."/>
            <person name="Land M."/>
            <person name="Hauser L."/>
            <person name="Markowitz V."/>
            <person name="Cheng J.-F."/>
            <person name="Hugenholtz P."/>
            <person name="Woyke T."/>
            <person name="Wu D."/>
            <person name="Verbarg S."/>
            <person name="Frueling A."/>
            <person name="Brambilla E."/>
            <person name="Klenk H.-P."/>
            <person name="Eisen J.A."/>
        </authorList>
    </citation>
    <scope>NUCLEOTIDE SEQUENCE</scope>
    <source>
        <strain>DSM 1100</strain>
    </source>
</reference>
<reference evidence="2 3" key="1">
    <citation type="journal article" date="2011" name="Stand. Genomic Sci.">
        <title>Complete genome sequence of Haliscomenobacter hydrossis type strain (O).</title>
        <authorList>
            <consortium name="US DOE Joint Genome Institute (JGI-PGF)"/>
            <person name="Daligault H."/>
            <person name="Lapidus A."/>
            <person name="Zeytun A."/>
            <person name="Nolan M."/>
            <person name="Lucas S."/>
            <person name="Del Rio T.G."/>
            <person name="Tice H."/>
            <person name="Cheng J.F."/>
            <person name="Tapia R."/>
            <person name="Han C."/>
            <person name="Goodwin L."/>
            <person name="Pitluck S."/>
            <person name="Liolios K."/>
            <person name="Pagani I."/>
            <person name="Ivanova N."/>
            <person name="Huntemann M."/>
            <person name="Mavromatis K."/>
            <person name="Mikhailova N."/>
            <person name="Pati A."/>
            <person name="Chen A."/>
            <person name="Palaniappan K."/>
            <person name="Land M."/>
            <person name="Hauser L."/>
            <person name="Brambilla E.M."/>
            <person name="Rohde M."/>
            <person name="Verbarg S."/>
            <person name="Goker M."/>
            <person name="Bristow J."/>
            <person name="Eisen J.A."/>
            <person name="Markowitz V."/>
            <person name="Hugenholtz P."/>
            <person name="Kyrpides N.C."/>
            <person name="Klenk H.P."/>
            <person name="Woyke T."/>
        </authorList>
    </citation>
    <scope>NUCLEOTIDE SEQUENCE [LARGE SCALE GENOMIC DNA]</scope>
    <source>
        <strain evidence="3">ATCC 27775 / DSM 1100 / LMG 10767 / O</strain>
    </source>
</reference>
<sequence>MRILFPFCLFLFSLHTFTIHAQILDSENKLTITLKDQTKVTLYGQASTLSDEKSKNYYYLPCGLRLSKKRDGTPEFLFMKFTSDEKSATGVTQGALLHLLMEYGLSKEQEVELAGVLKTRYNGAMLKGAADVEPDGDNSVRIISATLGSKDLTRSLVFNGKAPTLPGSKIAIAAMLDKQGAQIFASTLEKTRSIADLSLNLSFNYTVRVPAARGYIKQDWSKVDSLVQKDSAVFKETDDKNYGEKVANTVAGVLFGGAIGGALGWFGSGDEDHYSYDELRQFYRKLEEQKVITLRFEENVASEKVDKIREAFFDHFLNSFTDKDGKSAREPSTNEKEAMPDIKHGDSYTFKREIREIVKQKKIQIFDLSYAMAVKRSHQVTENLASWYNQTKDNPKCVGIVNLSDPFFLYRDINVILDIEAEEMMGKEVNYVTVNIRKKRSGEGSFDFQQDVTFDRKTLEKEGNRVTVTYSKAQDASPELYEYKVQWSLRGGLVFPPNDTTWKSGSWQGLSLAPPIMPRTIRFEADLADMKENGIRNVTLQLRYKKFGNEVETNIGVNASGTDAFAEKMIFMDRNTQGYAYRLVFHDKDLGPIATQWDAKINTDYMYATIPKEIRNKDQNWIKMGLDAAKVLVAVDENGNVSKEQKVLDKFRKIIDVVDKKN</sequence>
<dbReference type="EMBL" id="CP002691">
    <property type="protein sequence ID" value="AEE49550.1"/>
    <property type="molecule type" value="Genomic_DNA"/>
</dbReference>
<proteinExistence type="predicted"/>
<dbReference type="eggNOG" id="ENOG5033SAF">
    <property type="taxonomic scope" value="Bacteria"/>
</dbReference>
<protein>
    <submittedName>
        <fullName evidence="2">Uncharacterized protein</fullName>
    </submittedName>
</protein>
<evidence type="ECO:0000313" key="3">
    <source>
        <dbReference type="Proteomes" id="UP000008461"/>
    </source>
</evidence>
<evidence type="ECO:0000256" key="1">
    <source>
        <dbReference type="SAM" id="SignalP"/>
    </source>
</evidence>
<name>F4L0R8_HALH1</name>